<feature type="domain" description="NAD(P)-binding" evidence="1">
    <location>
        <begin position="10"/>
        <end position="154"/>
    </location>
</feature>
<dbReference type="Proteomes" id="UP000308430">
    <property type="component" value="Unassembled WGS sequence"/>
</dbReference>
<dbReference type="OrthoDB" id="5292533at2"/>
<dbReference type="CDD" id="cd05271">
    <property type="entry name" value="NDUFA9_like_SDR_a"/>
    <property type="match status" value="1"/>
</dbReference>
<organism evidence="2 3">
    <name type="scientific">Pseudothauera nasutitermitis</name>
    <dbReference type="NCBI Taxonomy" id="2565930"/>
    <lineage>
        <taxon>Bacteria</taxon>
        <taxon>Pseudomonadati</taxon>
        <taxon>Pseudomonadota</taxon>
        <taxon>Betaproteobacteria</taxon>
        <taxon>Rhodocyclales</taxon>
        <taxon>Zoogloeaceae</taxon>
        <taxon>Pseudothauera</taxon>
    </lineage>
</organism>
<dbReference type="InterPro" id="IPR016040">
    <property type="entry name" value="NAD(P)-bd_dom"/>
</dbReference>
<reference evidence="2 3" key="1">
    <citation type="submission" date="2019-04" db="EMBL/GenBank/DDBJ databases">
        <title>Azoarcus nasutitermitis sp. nov. isolated from termite nest.</title>
        <authorList>
            <person name="Lin S.-Y."/>
            <person name="Hameed A."/>
            <person name="Hsu Y.-H."/>
            <person name="Young C.-C."/>
        </authorList>
    </citation>
    <scope>NUCLEOTIDE SEQUENCE [LARGE SCALE GENOMIC DNA]</scope>
    <source>
        <strain evidence="2 3">CC-YHH838</strain>
    </source>
</reference>
<dbReference type="Gene3D" id="3.40.50.720">
    <property type="entry name" value="NAD(P)-binding Rossmann-like Domain"/>
    <property type="match status" value="1"/>
</dbReference>
<protein>
    <submittedName>
        <fullName evidence="2">Complex I NDUFA9 subunit family protein</fullName>
    </submittedName>
</protein>
<dbReference type="PANTHER" id="PTHR12126:SF11">
    <property type="entry name" value="NADH DEHYDROGENASE [UBIQUINONE] 1 ALPHA SUBCOMPLEX SUBUNIT 9, MITOCHONDRIAL"/>
    <property type="match status" value="1"/>
</dbReference>
<gene>
    <name evidence="2" type="ORF">E6C76_11190</name>
</gene>
<dbReference type="PANTHER" id="PTHR12126">
    <property type="entry name" value="NADH-UBIQUINONE OXIDOREDUCTASE 39 KDA SUBUNIT-RELATED"/>
    <property type="match status" value="1"/>
</dbReference>
<proteinExistence type="predicted"/>
<evidence type="ECO:0000313" key="3">
    <source>
        <dbReference type="Proteomes" id="UP000308430"/>
    </source>
</evidence>
<comment type="caution">
    <text evidence="2">The sequence shown here is derived from an EMBL/GenBank/DDBJ whole genome shotgun (WGS) entry which is preliminary data.</text>
</comment>
<name>A0A4S4B152_9RHOO</name>
<evidence type="ECO:0000259" key="1">
    <source>
        <dbReference type="Pfam" id="PF13460"/>
    </source>
</evidence>
<dbReference type="EMBL" id="SSOC01000004">
    <property type="protein sequence ID" value="THF64618.1"/>
    <property type="molecule type" value="Genomic_DNA"/>
</dbReference>
<dbReference type="Pfam" id="PF13460">
    <property type="entry name" value="NAD_binding_10"/>
    <property type="match status" value="1"/>
</dbReference>
<dbReference type="RefSeq" id="WP_136348337.1">
    <property type="nucleotide sequence ID" value="NZ_SSOC01000004.1"/>
</dbReference>
<dbReference type="InterPro" id="IPR051207">
    <property type="entry name" value="ComplexI_NDUFA9_subunit"/>
</dbReference>
<dbReference type="InterPro" id="IPR036291">
    <property type="entry name" value="NAD(P)-bd_dom_sf"/>
</dbReference>
<dbReference type="AlphaFoldDB" id="A0A4S4B152"/>
<dbReference type="GO" id="GO:0044877">
    <property type="term" value="F:protein-containing complex binding"/>
    <property type="evidence" value="ECO:0007669"/>
    <property type="project" value="TreeGrafter"/>
</dbReference>
<evidence type="ECO:0000313" key="2">
    <source>
        <dbReference type="EMBL" id="THF64618.1"/>
    </source>
</evidence>
<keyword evidence="3" id="KW-1185">Reference proteome</keyword>
<sequence length="320" mass="33776">MNPEQVVLVGGSGFLGAALANRLCATGVAVTVPTRRRARAGHLLLLPNVTVVEVDVRSPGVLEGLFTGADAVVNLVGVLHSRPGTPWGPGFEEAHVALPKRIVAACEKAGVGRLVHVSALGADAAGPSEYLRSKAAGEEAVRAAHLSWTILRPSVVFGRGDRFLNLFATLARRFPLLPLACADARFQPVWVEDVAEAAWRSLRESAAAGQACELAGPRVYTLRELVAYAAEVGGRPRRIVALPNALATLQAALMELAPEPLMSRDNLRSMRVDSVASGAPLPFGLTPTPLEAVAPGWLGDGGASRRYDDFRRGARRGGVR</sequence>
<accession>A0A4S4B152</accession>
<dbReference type="SUPFAM" id="SSF51735">
    <property type="entry name" value="NAD(P)-binding Rossmann-fold domains"/>
    <property type="match status" value="1"/>
</dbReference>